<evidence type="ECO:0000259" key="3">
    <source>
        <dbReference type="Pfam" id="PF01557"/>
    </source>
</evidence>
<dbReference type="STRING" id="61424.A0A2T9Y957"/>
<dbReference type="EMBL" id="MBFT01000591">
    <property type="protein sequence ID" value="PVU88856.1"/>
    <property type="molecule type" value="Genomic_DNA"/>
</dbReference>
<protein>
    <recommendedName>
        <fullName evidence="3">Fumarylacetoacetase-like C-terminal domain-containing protein</fullName>
    </recommendedName>
</protein>
<evidence type="ECO:0000256" key="1">
    <source>
        <dbReference type="ARBA" id="ARBA00010211"/>
    </source>
</evidence>
<dbReference type="GO" id="GO:0019752">
    <property type="term" value="P:carboxylic acid metabolic process"/>
    <property type="evidence" value="ECO:0007669"/>
    <property type="project" value="UniProtKB-ARBA"/>
</dbReference>
<feature type="domain" description="Fumarylacetoacetase-like C-terminal" evidence="3">
    <location>
        <begin position="9"/>
        <end position="206"/>
    </location>
</feature>
<evidence type="ECO:0000256" key="2">
    <source>
        <dbReference type="ARBA" id="ARBA00022723"/>
    </source>
</evidence>
<dbReference type="GO" id="GO:0005739">
    <property type="term" value="C:mitochondrion"/>
    <property type="evidence" value="ECO:0007669"/>
    <property type="project" value="TreeGrafter"/>
</dbReference>
<reference evidence="4 5" key="1">
    <citation type="journal article" date="2018" name="MBio">
        <title>Comparative Genomics Reveals the Core Gene Toolbox for the Fungus-Insect Symbiosis.</title>
        <authorList>
            <person name="Wang Y."/>
            <person name="Stata M."/>
            <person name="Wang W."/>
            <person name="Stajich J.E."/>
            <person name="White M.M."/>
            <person name="Moncalvo J.M."/>
        </authorList>
    </citation>
    <scope>NUCLEOTIDE SEQUENCE [LARGE SCALE GENOMIC DNA]</scope>
    <source>
        <strain evidence="4 5">AUS-77-4</strain>
    </source>
</reference>
<dbReference type="SUPFAM" id="SSF56529">
    <property type="entry name" value="FAH"/>
    <property type="match status" value="1"/>
</dbReference>
<name>A0A2T9Y957_9FUNG</name>
<dbReference type="Gene3D" id="3.90.850.10">
    <property type="entry name" value="Fumarylacetoacetase-like, C-terminal domain"/>
    <property type="match status" value="1"/>
</dbReference>
<dbReference type="OrthoDB" id="74910at2759"/>
<proteinExistence type="inferred from homology"/>
<dbReference type="PANTHER" id="PTHR11820">
    <property type="entry name" value="ACYLPYRUVASE"/>
    <property type="match status" value="1"/>
</dbReference>
<dbReference type="GO" id="GO:0046872">
    <property type="term" value="F:metal ion binding"/>
    <property type="evidence" value="ECO:0007669"/>
    <property type="project" value="UniProtKB-KW"/>
</dbReference>
<comment type="caution">
    <text evidence="4">The sequence shown here is derived from an EMBL/GenBank/DDBJ whole genome shotgun (WGS) entry which is preliminary data.</text>
</comment>
<dbReference type="FunFam" id="3.90.850.10:FF:000003">
    <property type="entry name" value="Fumarylacetoacetate hydrolase domain-containing 1"/>
    <property type="match status" value="1"/>
</dbReference>
<evidence type="ECO:0000313" key="5">
    <source>
        <dbReference type="Proteomes" id="UP000245699"/>
    </source>
</evidence>
<dbReference type="Pfam" id="PF01557">
    <property type="entry name" value="FAA_hydrolase"/>
    <property type="match status" value="1"/>
</dbReference>
<gene>
    <name evidence="4" type="ORF">BB559_005356</name>
</gene>
<keyword evidence="2" id="KW-0479">Metal-binding</keyword>
<evidence type="ECO:0000313" key="4">
    <source>
        <dbReference type="EMBL" id="PVU88856.1"/>
    </source>
</evidence>
<keyword evidence="5" id="KW-1185">Reference proteome</keyword>
<dbReference type="InterPro" id="IPR036663">
    <property type="entry name" value="Fumarylacetoacetase_C_sf"/>
</dbReference>
<dbReference type="Proteomes" id="UP000245699">
    <property type="component" value="Unassembled WGS sequence"/>
</dbReference>
<comment type="similarity">
    <text evidence="1">Belongs to the FAH family.</text>
</comment>
<dbReference type="PANTHER" id="PTHR11820:SF7">
    <property type="entry name" value="ACYLPYRUVASE FAHD1, MITOCHONDRIAL"/>
    <property type="match status" value="1"/>
</dbReference>
<dbReference type="AlphaFoldDB" id="A0A2T9Y957"/>
<sequence length="217" mass="23715">MDFVEKGKKIVAIGKNYIKHVQEFDGIVPTEPMFFLKPTTSYLKSPGTIGLPKGTIVHHEIELGVVIGKKGKHIPKENAYDYVAGYALAIDMTARDVQQIASKAGHPWTVSKGYDDFCPIGEFIPKDQIPNPHDATIWIKVNDEVKQSESTSIMVFDIPTLISAVSDVMTLEEGDLIVTGTPDGVGLVKDGDIIKAGLEVDGKLISEINFDAKDRGY</sequence>
<organism evidence="4 5">
    <name type="scientific">Furculomyces boomerangus</name>
    <dbReference type="NCBI Taxonomy" id="61424"/>
    <lineage>
        <taxon>Eukaryota</taxon>
        <taxon>Fungi</taxon>
        <taxon>Fungi incertae sedis</taxon>
        <taxon>Zoopagomycota</taxon>
        <taxon>Kickxellomycotina</taxon>
        <taxon>Harpellomycetes</taxon>
        <taxon>Harpellales</taxon>
        <taxon>Harpellaceae</taxon>
        <taxon>Furculomyces</taxon>
    </lineage>
</organism>
<dbReference type="GO" id="GO:0018773">
    <property type="term" value="F:acetylpyruvate hydrolase activity"/>
    <property type="evidence" value="ECO:0007669"/>
    <property type="project" value="TreeGrafter"/>
</dbReference>
<dbReference type="InterPro" id="IPR011234">
    <property type="entry name" value="Fumarylacetoacetase-like_C"/>
</dbReference>
<accession>A0A2T9Y957</accession>